<dbReference type="EMBL" id="BART01008267">
    <property type="protein sequence ID" value="GAG71169.1"/>
    <property type="molecule type" value="Genomic_DNA"/>
</dbReference>
<feature type="non-terminal residue" evidence="1">
    <location>
        <position position="1"/>
    </location>
</feature>
<accession>X0ZP27</accession>
<sequence length="419" mass="47486">DDWDNRYGSTGLWRKLSRDLYVTTLSKCEIDFYLALSSQQLQRNKISQDIPARIDSLNQTHNIAYSQLLKARTLALLARTDPAYKPLAKKEFDLLMERSDMRHSTVFKIAIERIKLFGPTAPDQLKTIAESIAKSRCKDDIELVLSLAFLQRQHDTDAFEKIVQLRPETESFLGSLILQNLSCQIKAGKLTEQTLRQITVFEAELAVQQIWNNISEEHQTLLDYLAGTEKFQTPLILYVTAVTLADSSPTRAVKLLVKASKLQQQQKSEMLETSADEIAEQAAKLAYNLLTQNSLNCPAALHAFENYSAIANEKIDEELEYLYSIVLNDCGRTTKSKELLQKIADRPAGRWRNRAKLDLITAAIQQSQSKNREKRSELLKKLGVLIADCTGKNKSDSQLRAEAITLYCKLLLESQDKDS</sequence>
<name>X0ZP27_9ZZZZ</name>
<dbReference type="AlphaFoldDB" id="X0ZP27"/>
<proteinExistence type="predicted"/>
<feature type="non-terminal residue" evidence="1">
    <location>
        <position position="419"/>
    </location>
</feature>
<comment type="caution">
    <text evidence="1">The sequence shown here is derived from an EMBL/GenBank/DDBJ whole genome shotgun (WGS) entry which is preliminary data.</text>
</comment>
<organism evidence="1">
    <name type="scientific">marine sediment metagenome</name>
    <dbReference type="NCBI Taxonomy" id="412755"/>
    <lineage>
        <taxon>unclassified sequences</taxon>
        <taxon>metagenomes</taxon>
        <taxon>ecological metagenomes</taxon>
    </lineage>
</organism>
<gene>
    <name evidence="1" type="ORF">S01H4_18639</name>
</gene>
<reference evidence="1" key="1">
    <citation type="journal article" date="2014" name="Front. Microbiol.">
        <title>High frequency of phylogenetically diverse reductive dehalogenase-homologous genes in deep subseafloor sedimentary metagenomes.</title>
        <authorList>
            <person name="Kawai M."/>
            <person name="Futagami T."/>
            <person name="Toyoda A."/>
            <person name="Takaki Y."/>
            <person name="Nishi S."/>
            <person name="Hori S."/>
            <person name="Arai W."/>
            <person name="Tsubouchi T."/>
            <person name="Morono Y."/>
            <person name="Uchiyama I."/>
            <person name="Ito T."/>
            <person name="Fujiyama A."/>
            <person name="Inagaki F."/>
            <person name="Takami H."/>
        </authorList>
    </citation>
    <scope>NUCLEOTIDE SEQUENCE</scope>
    <source>
        <strain evidence="1">Expedition CK06-06</strain>
    </source>
</reference>
<evidence type="ECO:0000313" key="1">
    <source>
        <dbReference type="EMBL" id="GAG71169.1"/>
    </source>
</evidence>
<protein>
    <submittedName>
        <fullName evidence="1">Uncharacterized protein</fullName>
    </submittedName>
</protein>